<organism evidence="9 10">
    <name type="scientific">Actinoallomurus spadix</name>
    <dbReference type="NCBI Taxonomy" id="79912"/>
    <lineage>
        <taxon>Bacteria</taxon>
        <taxon>Bacillati</taxon>
        <taxon>Actinomycetota</taxon>
        <taxon>Actinomycetes</taxon>
        <taxon>Streptosporangiales</taxon>
        <taxon>Thermomonosporaceae</taxon>
        <taxon>Actinoallomurus</taxon>
    </lineage>
</organism>
<proteinExistence type="predicted"/>
<evidence type="ECO:0000256" key="7">
    <source>
        <dbReference type="SAM" id="Phobius"/>
    </source>
</evidence>
<dbReference type="Pfam" id="PF13396">
    <property type="entry name" value="PLDc_N"/>
    <property type="match status" value="1"/>
</dbReference>
<evidence type="ECO:0000313" key="10">
    <source>
        <dbReference type="Proteomes" id="UP001501822"/>
    </source>
</evidence>
<keyword evidence="2" id="KW-1003">Cell membrane</keyword>
<comment type="caution">
    <text evidence="9">The sequence shown here is derived from an EMBL/GenBank/DDBJ whole genome shotgun (WGS) entry which is preliminary data.</text>
</comment>
<name>A0ABP3G3W4_9ACTN</name>
<dbReference type="EMBL" id="BAAABM010000016">
    <property type="protein sequence ID" value="GAA0333814.1"/>
    <property type="molecule type" value="Genomic_DNA"/>
</dbReference>
<comment type="subcellular location">
    <subcellularLocation>
        <location evidence="1">Cell membrane</location>
        <topology evidence="1">Multi-pass membrane protein</topology>
    </subcellularLocation>
</comment>
<evidence type="ECO:0000256" key="4">
    <source>
        <dbReference type="ARBA" id="ARBA00022989"/>
    </source>
</evidence>
<accession>A0ABP3G3W4</accession>
<keyword evidence="5 7" id="KW-0472">Membrane</keyword>
<reference evidence="10" key="1">
    <citation type="journal article" date="2019" name="Int. J. Syst. Evol. Microbiol.">
        <title>The Global Catalogue of Microorganisms (GCM) 10K type strain sequencing project: providing services to taxonomists for standard genome sequencing and annotation.</title>
        <authorList>
            <consortium name="The Broad Institute Genomics Platform"/>
            <consortium name="The Broad Institute Genome Sequencing Center for Infectious Disease"/>
            <person name="Wu L."/>
            <person name="Ma J."/>
        </authorList>
    </citation>
    <scope>NUCLEOTIDE SEQUENCE [LARGE SCALE GENOMIC DNA]</scope>
    <source>
        <strain evidence="10">JCM 3146</strain>
    </source>
</reference>
<gene>
    <name evidence="9" type="ORF">GCM10010151_24450</name>
</gene>
<evidence type="ECO:0000313" key="9">
    <source>
        <dbReference type="EMBL" id="GAA0333814.1"/>
    </source>
</evidence>
<dbReference type="InterPro" id="IPR027379">
    <property type="entry name" value="CLS_N"/>
</dbReference>
<evidence type="ECO:0000259" key="8">
    <source>
        <dbReference type="Pfam" id="PF13396"/>
    </source>
</evidence>
<keyword evidence="3 7" id="KW-0812">Transmembrane</keyword>
<evidence type="ECO:0000256" key="3">
    <source>
        <dbReference type="ARBA" id="ARBA00022692"/>
    </source>
</evidence>
<evidence type="ECO:0000256" key="5">
    <source>
        <dbReference type="ARBA" id="ARBA00023136"/>
    </source>
</evidence>
<sequence>MLVLAVVLVLVALGVWLFCLFEVLSTDETETRHLPKFAWFLIVLLGFELGAIAWLLFGRRRGFVRAGVGAWPPEFLTSRDFGRDDVGPVDGGRPLGPDDDPEFLRLLDRRLRGEES</sequence>
<dbReference type="Proteomes" id="UP001501822">
    <property type="component" value="Unassembled WGS sequence"/>
</dbReference>
<feature type="transmembrane region" description="Helical" evidence="7">
    <location>
        <begin position="36"/>
        <end position="57"/>
    </location>
</feature>
<evidence type="ECO:0000256" key="2">
    <source>
        <dbReference type="ARBA" id="ARBA00022475"/>
    </source>
</evidence>
<evidence type="ECO:0000256" key="6">
    <source>
        <dbReference type="SAM" id="MobiDB-lite"/>
    </source>
</evidence>
<feature type="domain" description="Cardiolipin synthase N-terminal" evidence="8">
    <location>
        <begin position="15"/>
        <end position="59"/>
    </location>
</feature>
<dbReference type="RefSeq" id="WP_252802619.1">
    <property type="nucleotide sequence ID" value="NZ_BAAABM010000016.1"/>
</dbReference>
<keyword evidence="10" id="KW-1185">Reference proteome</keyword>
<feature type="region of interest" description="Disordered" evidence="6">
    <location>
        <begin position="78"/>
        <end position="102"/>
    </location>
</feature>
<protein>
    <recommendedName>
        <fullName evidence="8">Cardiolipin synthase N-terminal domain-containing protein</fullName>
    </recommendedName>
</protein>
<evidence type="ECO:0000256" key="1">
    <source>
        <dbReference type="ARBA" id="ARBA00004651"/>
    </source>
</evidence>
<keyword evidence="4 7" id="KW-1133">Transmembrane helix</keyword>